<reference evidence="2 3" key="1">
    <citation type="journal article" date="2021" name="Elife">
        <title>Chloroplast acquisition without the gene transfer in kleptoplastic sea slugs, Plakobranchus ocellatus.</title>
        <authorList>
            <person name="Maeda T."/>
            <person name="Takahashi S."/>
            <person name="Yoshida T."/>
            <person name="Shimamura S."/>
            <person name="Takaki Y."/>
            <person name="Nagai Y."/>
            <person name="Toyoda A."/>
            <person name="Suzuki Y."/>
            <person name="Arimoto A."/>
            <person name="Ishii H."/>
            <person name="Satoh N."/>
            <person name="Nishiyama T."/>
            <person name="Hasebe M."/>
            <person name="Maruyama T."/>
            <person name="Minagawa J."/>
            <person name="Obokata J."/>
            <person name="Shigenobu S."/>
        </authorList>
    </citation>
    <scope>NUCLEOTIDE SEQUENCE [LARGE SCALE GENOMIC DNA]</scope>
</reference>
<proteinExistence type="predicted"/>
<evidence type="ECO:0000313" key="2">
    <source>
        <dbReference type="EMBL" id="GFO05975.1"/>
    </source>
</evidence>
<sequence length="92" mass="10406">MATFYVTEDTGTAIIGLPSLQAMKIVSLNHQLKTTQQRTVKDKKHLIKEYPEVFRGIGKFQGTYHIHLDQSVPPSTHPPEKSSFEIEGQNQI</sequence>
<dbReference type="AlphaFoldDB" id="A0AAV4AF17"/>
<evidence type="ECO:0000313" key="3">
    <source>
        <dbReference type="Proteomes" id="UP000735302"/>
    </source>
</evidence>
<dbReference type="EMBL" id="BLXT01003757">
    <property type="protein sequence ID" value="GFO05975.1"/>
    <property type="molecule type" value="Genomic_DNA"/>
</dbReference>
<dbReference type="Proteomes" id="UP000735302">
    <property type="component" value="Unassembled WGS sequence"/>
</dbReference>
<keyword evidence="3" id="KW-1185">Reference proteome</keyword>
<name>A0AAV4AF17_9GAST</name>
<evidence type="ECO:0000256" key="1">
    <source>
        <dbReference type="SAM" id="MobiDB-lite"/>
    </source>
</evidence>
<gene>
    <name evidence="2" type="ORF">PoB_003248000</name>
</gene>
<feature type="region of interest" description="Disordered" evidence="1">
    <location>
        <begin position="69"/>
        <end position="92"/>
    </location>
</feature>
<accession>A0AAV4AF17</accession>
<comment type="caution">
    <text evidence="2">The sequence shown here is derived from an EMBL/GenBank/DDBJ whole genome shotgun (WGS) entry which is preliminary data.</text>
</comment>
<protein>
    <submittedName>
        <fullName evidence="2">Transposon ty3-i Gag-Pol polyprotein</fullName>
    </submittedName>
</protein>
<organism evidence="2 3">
    <name type="scientific">Plakobranchus ocellatus</name>
    <dbReference type="NCBI Taxonomy" id="259542"/>
    <lineage>
        <taxon>Eukaryota</taxon>
        <taxon>Metazoa</taxon>
        <taxon>Spiralia</taxon>
        <taxon>Lophotrochozoa</taxon>
        <taxon>Mollusca</taxon>
        <taxon>Gastropoda</taxon>
        <taxon>Heterobranchia</taxon>
        <taxon>Euthyneura</taxon>
        <taxon>Panpulmonata</taxon>
        <taxon>Sacoglossa</taxon>
        <taxon>Placobranchoidea</taxon>
        <taxon>Plakobranchidae</taxon>
        <taxon>Plakobranchus</taxon>
    </lineage>
</organism>